<comment type="caution">
    <text evidence="1">The sequence shown here is derived from an EMBL/GenBank/DDBJ whole genome shotgun (WGS) entry which is preliminary data.</text>
</comment>
<accession>A0AAW2JZC2</accession>
<dbReference type="AlphaFoldDB" id="A0AAW2JZC2"/>
<reference evidence="1" key="1">
    <citation type="submission" date="2020-06" db="EMBL/GenBank/DDBJ databases">
        <authorList>
            <person name="Li T."/>
            <person name="Hu X."/>
            <person name="Zhang T."/>
            <person name="Song X."/>
            <person name="Zhang H."/>
            <person name="Dai N."/>
            <person name="Sheng W."/>
            <person name="Hou X."/>
            <person name="Wei L."/>
        </authorList>
    </citation>
    <scope>NUCLEOTIDE SEQUENCE</scope>
    <source>
        <strain evidence="1">G01</strain>
        <tissue evidence="1">Leaf</tissue>
    </source>
</reference>
<dbReference type="EMBL" id="JACGWK010000423">
    <property type="protein sequence ID" value="KAL0299960.1"/>
    <property type="molecule type" value="Genomic_DNA"/>
</dbReference>
<sequence>MDKPLPQILPDRSSSEEREMFERWHADNRKVQSIILVSMSNDEQKQYDRLDDVALILQRMKVVYAIPYRHTRYVATKEFFRAKMTEESFLEDHGVKMLSLVEKLEDLKARLDNDTYIDVILQSVPPSYDPFIVNFNTNGLEKSIK</sequence>
<dbReference type="Pfam" id="PF14223">
    <property type="entry name" value="Retrotran_gag_2"/>
    <property type="match status" value="1"/>
</dbReference>
<proteinExistence type="predicted"/>
<evidence type="ECO:0000313" key="1">
    <source>
        <dbReference type="EMBL" id="KAL0299960.1"/>
    </source>
</evidence>
<gene>
    <name evidence="1" type="ORF">Sangu_3146700</name>
</gene>
<reference evidence="1" key="2">
    <citation type="journal article" date="2024" name="Plant">
        <title>Genomic evolution and insights into agronomic trait innovations of Sesamum species.</title>
        <authorList>
            <person name="Miao H."/>
            <person name="Wang L."/>
            <person name="Qu L."/>
            <person name="Liu H."/>
            <person name="Sun Y."/>
            <person name="Le M."/>
            <person name="Wang Q."/>
            <person name="Wei S."/>
            <person name="Zheng Y."/>
            <person name="Lin W."/>
            <person name="Duan Y."/>
            <person name="Cao H."/>
            <person name="Xiong S."/>
            <person name="Wang X."/>
            <person name="Wei L."/>
            <person name="Li C."/>
            <person name="Ma Q."/>
            <person name="Ju M."/>
            <person name="Zhao R."/>
            <person name="Li G."/>
            <person name="Mu C."/>
            <person name="Tian Q."/>
            <person name="Mei H."/>
            <person name="Zhang T."/>
            <person name="Gao T."/>
            <person name="Zhang H."/>
        </authorList>
    </citation>
    <scope>NUCLEOTIDE SEQUENCE</scope>
    <source>
        <strain evidence="1">G01</strain>
    </source>
</reference>
<name>A0AAW2JZC2_9LAMI</name>
<organism evidence="1">
    <name type="scientific">Sesamum angustifolium</name>
    <dbReference type="NCBI Taxonomy" id="2727405"/>
    <lineage>
        <taxon>Eukaryota</taxon>
        <taxon>Viridiplantae</taxon>
        <taxon>Streptophyta</taxon>
        <taxon>Embryophyta</taxon>
        <taxon>Tracheophyta</taxon>
        <taxon>Spermatophyta</taxon>
        <taxon>Magnoliopsida</taxon>
        <taxon>eudicotyledons</taxon>
        <taxon>Gunneridae</taxon>
        <taxon>Pentapetalae</taxon>
        <taxon>asterids</taxon>
        <taxon>lamiids</taxon>
        <taxon>Lamiales</taxon>
        <taxon>Pedaliaceae</taxon>
        <taxon>Sesamum</taxon>
    </lineage>
</organism>
<protein>
    <submittedName>
        <fullName evidence="1">Uncharacterized protein</fullName>
    </submittedName>
</protein>